<comment type="subcellular location">
    <subcellularLocation>
        <location evidence="1 11">Cell outer membrane</location>
        <topology evidence="1 11">Multi-pass membrane protein</topology>
    </subcellularLocation>
</comment>
<dbReference type="Pfam" id="PF07715">
    <property type="entry name" value="Plug"/>
    <property type="match status" value="1"/>
</dbReference>
<evidence type="ECO:0000256" key="13">
    <source>
        <dbReference type="SAM" id="SignalP"/>
    </source>
</evidence>
<keyword evidence="8 12" id="KW-0798">TonB box</keyword>
<gene>
    <name evidence="16" type="ORF">RM533_07470</name>
</gene>
<dbReference type="InterPro" id="IPR039426">
    <property type="entry name" value="TonB-dep_rcpt-like"/>
</dbReference>
<feature type="domain" description="TonB-dependent receptor plug" evidence="15">
    <location>
        <begin position="53"/>
        <end position="163"/>
    </location>
</feature>
<evidence type="ECO:0000259" key="15">
    <source>
        <dbReference type="Pfam" id="PF07715"/>
    </source>
</evidence>
<dbReference type="Pfam" id="PF00593">
    <property type="entry name" value="TonB_dep_Rec_b-barrel"/>
    <property type="match status" value="1"/>
</dbReference>
<evidence type="ECO:0000256" key="7">
    <source>
        <dbReference type="ARBA" id="ARBA00023065"/>
    </source>
</evidence>
<evidence type="ECO:0000256" key="10">
    <source>
        <dbReference type="ARBA" id="ARBA00023237"/>
    </source>
</evidence>
<name>A0ABU2ZHE8_9SPHN</name>
<keyword evidence="16" id="KW-0675">Receptor</keyword>
<feature type="chain" id="PRO_5046432616" evidence="13">
    <location>
        <begin position="25"/>
        <end position="846"/>
    </location>
</feature>
<dbReference type="PANTHER" id="PTHR32552:SF81">
    <property type="entry name" value="TONB-DEPENDENT OUTER MEMBRANE RECEPTOR"/>
    <property type="match status" value="1"/>
</dbReference>
<evidence type="ECO:0000256" key="1">
    <source>
        <dbReference type="ARBA" id="ARBA00004571"/>
    </source>
</evidence>
<dbReference type="InterPro" id="IPR012910">
    <property type="entry name" value="Plug_dom"/>
</dbReference>
<dbReference type="SUPFAM" id="SSF56935">
    <property type="entry name" value="Porins"/>
    <property type="match status" value="1"/>
</dbReference>
<protein>
    <submittedName>
        <fullName evidence="16">TonB-dependent receptor</fullName>
    </submittedName>
</protein>
<proteinExistence type="inferred from homology"/>
<evidence type="ECO:0000256" key="4">
    <source>
        <dbReference type="ARBA" id="ARBA00022496"/>
    </source>
</evidence>
<evidence type="ECO:0000256" key="11">
    <source>
        <dbReference type="PROSITE-ProRule" id="PRU01360"/>
    </source>
</evidence>
<keyword evidence="13" id="KW-0732">Signal</keyword>
<comment type="caution">
    <text evidence="16">The sequence shown here is derived from an EMBL/GenBank/DDBJ whole genome shotgun (WGS) entry which is preliminary data.</text>
</comment>
<evidence type="ECO:0000259" key="14">
    <source>
        <dbReference type="Pfam" id="PF00593"/>
    </source>
</evidence>
<keyword evidence="3 11" id="KW-1134">Transmembrane beta strand</keyword>
<evidence type="ECO:0000256" key="6">
    <source>
        <dbReference type="ARBA" id="ARBA00023004"/>
    </source>
</evidence>
<keyword evidence="2 11" id="KW-0813">Transport</keyword>
<keyword evidence="10 11" id="KW-0998">Cell outer membrane</keyword>
<evidence type="ECO:0000313" key="17">
    <source>
        <dbReference type="Proteomes" id="UP001259803"/>
    </source>
</evidence>
<keyword evidence="4" id="KW-0410">Iron transport</keyword>
<reference evidence="16 17" key="1">
    <citation type="submission" date="2023-09" db="EMBL/GenBank/DDBJ databases">
        <authorList>
            <person name="Rey-Velasco X."/>
        </authorList>
    </citation>
    <scope>NUCLEOTIDE SEQUENCE [LARGE SCALE GENOMIC DNA]</scope>
    <source>
        <strain evidence="16 17">F390</strain>
    </source>
</reference>
<keyword evidence="17" id="KW-1185">Reference proteome</keyword>
<evidence type="ECO:0000256" key="12">
    <source>
        <dbReference type="RuleBase" id="RU003357"/>
    </source>
</evidence>
<evidence type="ECO:0000313" key="16">
    <source>
        <dbReference type="EMBL" id="MDT0576024.1"/>
    </source>
</evidence>
<keyword evidence="5 11" id="KW-0812">Transmembrane</keyword>
<dbReference type="RefSeq" id="WP_311340600.1">
    <property type="nucleotide sequence ID" value="NZ_JAVRHS010000004.1"/>
</dbReference>
<organism evidence="16 17">
    <name type="scientific">Croceicoccus esteveae</name>
    <dbReference type="NCBI Taxonomy" id="3075597"/>
    <lineage>
        <taxon>Bacteria</taxon>
        <taxon>Pseudomonadati</taxon>
        <taxon>Pseudomonadota</taxon>
        <taxon>Alphaproteobacteria</taxon>
        <taxon>Sphingomonadales</taxon>
        <taxon>Erythrobacteraceae</taxon>
        <taxon>Croceicoccus</taxon>
    </lineage>
</organism>
<dbReference type="EMBL" id="JAVRHS010000004">
    <property type="protein sequence ID" value="MDT0576024.1"/>
    <property type="molecule type" value="Genomic_DNA"/>
</dbReference>
<evidence type="ECO:0000256" key="5">
    <source>
        <dbReference type="ARBA" id="ARBA00022692"/>
    </source>
</evidence>
<dbReference type="Proteomes" id="UP001259803">
    <property type="component" value="Unassembled WGS sequence"/>
</dbReference>
<accession>A0ABU2ZHE8</accession>
<evidence type="ECO:0000256" key="9">
    <source>
        <dbReference type="ARBA" id="ARBA00023136"/>
    </source>
</evidence>
<dbReference type="InterPro" id="IPR036942">
    <property type="entry name" value="Beta-barrel_TonB_sf"/>
</dbReference>
<keyword evidence="9 11" id="KW-0472">Membrane</keyword>
<dbReference type="PROSITE" id="PS52016">
    <property type="entry name" value="TONB_DEPENDENT_REC_3"/>
    <property type="match status" value="1"/>
</dbReference>
<feature type="domain" description="TonB-dependent receptor-like beta-barrel" evidence="14">
    <location>
        <begin position="484"/>
        <end position="789"/>
    </location>
</feature>
<keyword evidence="7" id="KW-0406">Ion transport</keyword>
<evidence type="ECO:0000256" key="3">
    <source>
        <dbReference type="ARBA" id="ARBA00022452"/>
    </source>
</evidence>
<keyword evidence="6" id="KW-0408">Iron</keyword>
<evidence type="ECO:0000256" key="8">
    <source>
        <dbReference type="ARBA" id="ARBA00023077"/>
    </source>
</evidence>
<comment type="similarity">
    <text evidence="11 12">Belongs to the TonB-dependent receptor family.</text>
</comment>
<evidence type="ECO:0000256" key="2">
    <source>
        <dbReference type="ARBA" id="ARBA00022448"/>
    </source>
</evidence>
<feature type="signal peptide" evidence="13">
    <location>
        <begin position="1"/>
        <end position="24"/>
    </location>
</feature>
<dbReference type="Gene3D" id="2.40.170.20">
    <property type="entry name" value="TonB-dependent receptor, beta-barrel domain"/>
    <property type="match status" value="2"/>
</dbReference>
<dbReference type="PANTHER" id="PTHR32552">
    <property type="entry name" value="FERRICHROME IRON RECEPTOR-RELATED"/>
    <property type="match status" value="1"/>
</dbReference>
<sequence>MTKQIAACLIAGTSLLALGTQAFAQDADVERIETGAGNLDVILVTAQKRAQNLQDVPIAISAIGADKVEQLGIQDARDLSGLAPNVTVVGGTVSNTSAVVSIRGIASGAQETFGIDSNNAIYVDGIYIARNGAAGLDVADIERIEVLRGPQGTLFGRNTTGGAISFVSRAPSDDLRVQAEAGYGNFDSWNAKLSVDPGEIAGIRTSFSYSHRERDGYVDNILTPDSRDPGALRQDSYRAAAAFDLGSTGSVRYIFDYAKVRGVPTAFQLTNVADGSPRPPVSVDGQLVTVTQQAPVAQYLANAEFLEPGCAALGVPTKEYRDTLCLNSQGRSTDEIYGHNFQVINDFGGFQVKTLTGFRFWNNEILGSDIDGLGTIRGPLFSQASLLNGLPEELLAFIPTIPEAARPFIANAEVPTTTADLFTTSNDRKHKQFSQEIEFSGDASAFDWVAGGFYFWEKGSEDNPQTSVFVLDTNQIFLGSFGALGPALAAANPERYRAVVTPAVLRYTATNESYALYGQTTVYPAGRDAPLSVTAGARYTWDERTIVRLQNGPVPADGVERGNQDFSRFTWNLMGRYEFTPEISVYARAATGYRSGGFNAQDPVIPGTNQIPSFDEETVMSYEIGLKSELFDRAVRLNVAGYYNQYDDLAVVVPLAGPPGTFGSRIANAGSVDYKGVEADIQAILNRNFSVDGSIGYVDIKYKEFLAGRPLEGGEPVNIASVITPGYTSPLTANAALNARFDVGSRGIELIGRVGYTYEDGKYSFSSDISSPFNEELKGGNRHLLDAQLTLAGVTLGGAEAEVMIWGKNLLDDVDLFRGIDFGQLGFAGGYYSPPRTYGTTVRVKY</sequence>
<dbReference type="InterPro" id="IPR000531">
    <property type="entry name" value="Beta-barrel_TonB"/>
</dbReference>